<dbReference type="InterPro" id="IPR049445">
    <property type="entry name" value="TetR_SbtR-like_C"/>
</dbReference>
<keyword evidence="1" id="KW-0805">Transcription regulation</keyword>
<evidence type="ECO:0000256" key="1">
    <source>
        <dbReference type="ARBA" id="ARBA00023015"/>
    </source>
</evidence>
<accession>A0ABN2DUM1</accession>
<dbReference type="InterPro" id="IPR001647">
    <property type="entry name" value="HTH_TetR"/>
</dbReference>
<dbReference type="RefSeq" id="WP_344191707.1">
    <property type="nucleotide sequence ID" value="NZ_BAAAND010000006.1"/>
</dbReference>
<dbReference type="SUPFAM" id="SSF46689">
    <property type="entry name" value="Homeodomain-like"/>
    <property type="match status" value="1"/>
</dbReference>
<keyword evidence="7" id="KW-1185">Reference proteome</keyword>
<dbReference type="PROSITE" id="PS50977">
    <property type="entry name" value="HTH_TETR_2"/>
    <property type="match status" value="1"/>
</dbReference>
<keyword evidence="2 4" id="KW-0238">DNA-binding</keyword>
<sequence length="183" mass="19233">MRADARDNRARIMTAADEVFGQSPAASTDDVAKLAGVGIATVFRHFATKTELLEAVLTLRLERLRDRALQLAGSADPGAAFYEFFTQVVSESASKLAIAEALTASGVAAAGEEARAAGHGMREAFDGLLTAAQKAGAVRPDAHFPEVYALLIGSSRGATAARLDAETRDRMLALVYDGLKPPT</sequence>
<dbReference type="InterPro" id="IPR009057">
    <property type="entry name" value="Homeodomain-like_sf"/>
</dbReference>
<dbReference type="Proteomes" id="UP001500190">
    <property type="component" value="Unassembled WGS sequence"/>
</dbReference>
<comment type="caution">
    <text evidence="6">The sequence shown here is derived from an EMBL/GenBank/DDBJ whole genome shotgun (WGS) entry which is preliminary data.</text>
</comment>
<evidence type="ECO:0000256" key="3">
    <source>
        <dbReference type="ARBA" id="ARBA00023163"/>
    </source>
</evidence>
<dbReference type="InterPro" id="IPR036271">
    <property type="entry name" value="Tet_transcr_reg_TetR-rel_C_sf"/>
</dbReference>
<dbReference type="Gene3D" id="1.10.357.10">
    <property type="entry name" value="Tetracycline Repressor, domain 2"/>
    <property type="match status" value="1"/>
</dbReference>
<dbReference type="InterPro" id="IPR050109">
    <property type="entry name" value="HTH-type_TetR-like_transc_reg"/>
</dbReference>
<reference evidence="6 7" key="1">
    <citation type="journal article" date="2019" name="Int. J. Syst. Evol. Microbiol.">
        <title>The Global Catalogue of Microorganisms (GCM) 10K type strain sequencing project: providing services to taxonomists for standard genome sequencing and annotation.</title>
        <authorList>
            <consortium name="The Broad Institute Genomics Platform"/>
            <consortium name="The Broad Institute Genome Sequencing Center for Infectious Disease"/>
            <person name="Wu L."/>
            <person name="Ma J."/>
        </authorList>
    </citation>
    <scope>NUCLEOTIDE SEQUENCE [LARGE SCALE GENOMIC DNA]</scope>
    <source>
        <strain evidence="6 7">JCM 14304</strain>
    </source>
</reference>
<dbReference type="EMBL" id="BAAAND010000006">
    <property type="protein sequence ID" value="GAA1584108.1"/>
    <property type="molecule type" value="Genomic_DNA"/>
</dbReference>
<proteinExistence type="predicted"/>
<evidence type="ECO:0000313" key="6">
    <source>
        <dbReference type="EMBL" id="GAA1584108.1"/>
    </source>
</evidence>
<dbReference type="PANTHER" id="PTHR30055:SF234">
    <property type="entry name" value="HTH-TYPE TRANSCRIPTIONAL REGULATOR BETI"/>
    <property type="match status" value="1"/>
</dbReference>
<keyword evidence="3" id="KW-0804">Transcription</keyword>
<feature type="DNA-binding region" description="H-T-H motif" evidence="4">
    <location>
        <begin position="27"/>
        <end position="46"/>
    </location>
</feature>
<dbReference type="Pfam" id="PF21597">
    <property type="entry name" value="TetR_C_43"/>
    <property type="match status" value="1"/>
</dbReference>
<evidence type="ECO:0000256" key="4">
    <source>
        <dbReference type="PROSITE-ProRule" id="PRU00335"/>
    </source>
</evidence>
<evidence type="ECO:0000259" key="5">
    <source>
        <dbReference type="PROSITE" id="PS50977"/>
    </source>
</evidence>
<dbReference type="Pfam" id="PF00440">
    <property type="entry name" value="TetR_N"/>
    <property type="match status" value="1"/>
</dbReference>
<dbReference type="SUPFAM" id="SSF48498">
    <property type="entry name" value="Tetracyclin repressor-like, C-terminal domain"/>
    <property type="match status" value="1"/>
</dbReference>
<organism evidence="6 7">
    <name type="scientific">Kribbella karoonensis</name>
    <dbReference type="NCBI Taxonomy" id="324851"/>
    <lineage>
        <taxon>Bacteria</taxon>
        <taxon>Bacillati</taxon>
        <taxon>Actinomycetota</taxon>
        <taxon>Actinomycetes</taxon>
        <taxon>Propionibacteriales</taxon>
        <taxon>Kribbellaceae</taxon>
        <taxon>Kribbella</taxon>
    </lineage>
</organism>
<evidence type="ECO:0000313" key="7">
    <source>
        <dbReference type="Proteomes" id="UP001500190"/>
    </source>
</evidence>
<name>A0ABN2DUM1_9ACTN</name>
<gene>
    <name evidence="6" type="ORF">GCM10009742_31680</name>
</gene>
<dbReference type="PANTHER" id="PTHR30055">
    <property type="entry name" value="HTH-TYPE TRANSCRIPTIONAL REGULATOR RUTR"/>
    <property type="match status" value="1"/>
</dbReference>
<evidence type="ECO:0000256" key="2">
    <source>
        <dbReference type="ARBA" id="ARBA00023125"/>
    </source>
</evidence>
<feature type="domain" description="HTH tetR-type" evidence="5">
    <location>
        <begin position="6"/>
        <end position="64"/>
    </location>
</feature>
<protein>
    <submittedName>
        <fullName evidence="6">TetR/AcrR family transcriptional regulator</fullName>
    </submittedName>
</protein>